<dbReference type="HOGENOM" id="CLU_050666_0_0_0"/>
<evidence type="ECO:0000313" key="1">
    <source>
        <dbReference type="EMBL" id="ADG66852.1"/>
    </source>
</evidence>
<keyword evidence="2" id="KW-1185">Reference proteome</keyword>
<evidence type="ECO:0000313" key="2">
    <source>
        <dbReference type="Proteomes" id="UP000002220"/>
    </source>
</evidence>
<dbReference type="OrthoDB" id="190848at2"/>
<dbReference type="eggNOG" id="COG0457">
    <property type="taxonomic scope" value="Bacteria"/>
</dbReference>
<dbReference type="Proteomes" id="UP000002220">
    <property type="component" value="Chromosome"/>
</dbReference>
<dbReference type="InterPro" id="IPR021352">
    <property type="entry name" value="DUF2971"/>
</dbReference>
<accession>D5ST84</accession>
<dbReference type="EMBL" id="CP001744">
    <property type="protein sequence ID" value="ADG66852.1"/>
    <property type="molecule type" value="Genomic_DNA"/>
</dbReference>
<name>D5ST84_PLAL2</name>
<evidence type="ECO:0008006" key="3">
    <source>
        <dbReference type="Google" id="ProtNLM"/>
    </source>
</evidence>
<dbReference type="AlphaFoldDB" id="D5ST84"/>
<organism evidence="1 2">
    <name type="scientific">Planctopirus limnophila (strain ATCC 43296 / DSM 3776 / IFAM 1008 / Mu 290)</name>
    <name type="common">Planctomyces limnophilus</name>
    <dbReference type="NCBI Taxonomy" id="521674"/>
    <lineage>
        <taxon>Bacteria</taxon>
        <taxon>Pseudomonadati</taxon>
        <taxon>Planctomycetota</taxon>
        <taxon>Planctomycetia</taxon>
        <taxon>Planctomycetales</taxon>
        <taxon>Planctomycetaceae</taxon>
        <taxon>Planctopirus</taxon>
    </lineage>
</organism>
<dbReference type="KEGG" id="plm:Plim_1009"/>
<dbReference type="Pfam" id="PF11185">
    <property type="entry name" value="DUF2971"/>
    <property type="match status" value="1"/>
</dbReference>
<dbReference type="RefSeq" id="WP_013109283.1">
    <property type="nucleotide sequence ID" value="NC_014148.1"/>
</dbReference>
<sequence length="268" mass="30942">MSERPTTLYKYEPFTLRAIQNLKQQSLYFGPPSSFNDPYDCALTPRFKAPTDIEVCAVLAKLISSPDTPKEIKQQLELSPIPTLKEQLVASTRFLVEKKCNEFNTSHGISCFSEINNNLLMWSHYGGQHRGFCLEFSTDFEPFIKIHRVTYGTDIPEVSVSRLMVDEDYQQVLDLFCRKSADWAYEREWRVIHKEVGTAYTYNSSALTAVYFGAQMTVQDIDMLCLILHGQNPDVKLFRGFRSESEYKIDFKPFTYTTLRDARVSDLT</sequence>
<proteinExistence type="predicted"/>
<protein>
    <recommendedName>
        <fullName evidence="3">DUF2971 domain-containing protein</fullName>
    </recommendedName>
</protein>
<dbReference type="STRING" id="521674.Plim_1009"/>
<reference evidence="1 2" key="1">
    <citation type="journal article" date="2010" name="Stand. Genomic Sci.">
        <title>Complete genome sequence of Planctomyces limnophilus type strain (Mu 290).</title>
        <authorList>
            <person name="Labutti K."/>
            <person name="Sikorski J."/>
            <person name="Schneider S."/>
            <person name="Nolan M."/>
            <person name="Lucas S."/>
            <person name="Glavina Del Rio T."/>
            <person name="Tice H."/>
            <person name="Cheng J.F."/>
            <person name="Goodwin L."/>
            <person name="Pitluck S."/>
            <person name="Liolios K."/>
            <person name="Ivanova N."/>
            <person name="Mavromatis K."/>
            <person name="Mikhailova N."/>
            <person name="Pati A."/>
            <person name="Chen A."/>
            <person name="Palaniappan K."/>
            <person name="Land M."/>
            <person name="Hauser L."/>
            <person name="Chang Y.J."/>
            <person name="Jeffries C.D."/>
            <person name="Tindall B.J."/>
            <person name="Rohde M."/>
            <person name="Goker M."/>
            <person name="Woyke T."/>
            <person name="Bristow J."/>
            <person name="Eisen J.A."/>
            <person name="Markowitz V."/>
            <person name="Hugenholtz P."/>
            <person name="Kyrpides N.C."/>
            <person name="Klenk H.P."/>
            <person name="Lapidus A."/>
        </authorList>
    </citation>
    <scope>NUCLEOTIDE SEQUENCE [LARGE SCALE GENOMIC DNA]</scope>
    <source>
        <strain evidence="2">ATCC 43296 / DSM 3776 / IFAM 1008 / 290</strain>
    </source>
</reference>
<gene>
    <name evidence="1" type="ordered locus">Plim_1009</name>
</gene>